<protein>
    <recommendedName>
        <fullName evidence="3">F-box domain-containing protein</fullName>
    </recommendedName>
</protein>
<evidence type="ECO:0000313" key="1">
    <source>
        <dbReference type="EMBL" id="KDR78265.1"/>
    </source>
</evidence>
<dbReference type="Proteomes" id="UP000027222">
    <property type="component" value="Unassembled WGS sequence"/>
</dbReference>
<name>A0A067T4Z3_GALM3</name>
<sequence>MNGSLSLSTVPQEVLEHIALFTGTDKLLGPPSSLIPLLSTNRKIYASLSISTNYHLYARIFCRKFDTAAPLARLGSAQLTSLALAHELRKRCIVLQRLRARLDSTTHARHAQDAEGDRMSVYDVLLTAYVMMLENEDRNKLQLVEYGRMKEWIREFWFDPHGASLAIYSIRIGQWPLNRSETALGMWLFWFMLNTDDYELGVNDGVESPLNILKAMALGAHIYSLTTISWIDFEPKSRVSVAATVYAEVMDLTPPPLATPAILSFLALVDRRRLIPMPPSDAPVSQQAVNEWDSEWGRCFTKSKRDITECFRPGSIEGVWEGFFTYTEFTAYAAMLAGASPTTIQKGVVGRHQQTWKLREHHLLAADHSDSDSGIAMDVDTDTPLRAGDPLRSYFPTGTQLREHREGLIVQDSGSAEVRRYHRASVLQTQKFGGDQHKPRVKDIIITGEGHSAWGQFNLVGRVRPCDGFISLSKDYVDGDRGKWLYRGYLVGNANGNFAGRWRDTLSPADVPGYEGCFVMSRRR</sequence>
<keyword evidence="2" id="KW-1185">Reference proteome</keyword>
<dbReference type="HOGENOM" id="CLU_011151_1_1_1"/>
<organism evidence="1 2">
    <name type="scientific">Galerina marginata (strain CBS 339.88)</name>
    <dbReference type="NCBI Taxonomy" id="685588"/>
    <lineage>
        <taxon>Eukaryota</taxon>
        <taxon>Fungi</taxon>
        <taxon>Dikarya</taxon>
        <taxon>Basidiomycota</taxon>
        <taxon>Agaricomycotina</taxon>
        <taxon>Agaricomycetes</taxon>
        <taxon>Agaricomycetidae</taxon>
        <taxon>Agaricales</taxon>
        <taxon>Agaricineae</taxon>
        <taxon>Strophariaceae</taxon>
        <taxon>Galerina</taxon>
    </lineage>
</organism>
<dbReference type="EMBL" id="KL142375">
    <property type="protein sequence ID" value="KDR78265.1"/>
    <property type="molecule type" value="Genomic_DNA"/>
</dbReference>
<dbReference type="OrthoDB" id="3263050at2759"/>
<dbReference type="STRING" id="685588.A0A067T4Z3"/>
<accession>A0A067T4Z3</accession>
<proteinExistence type="predicted"/>
<reference evidence="2" key="1">
    <citation type="journal article" date="2014" name="Proc. Natl. Acad. Sci. U.S.A.">
        <title>Extensive sampling of basidiomycete genomes demonstrates inadequacy of the white-rot/brown-rot paradigm for wood decay fungi.</title>
        <authorList>
            <person name="Riley R."/>
            <person name="Salamov A.A."/>
            <person name="Brown D.W."/>
            <person name="Nagy L.G."/>
            <person name="Floudas D."/>
            <person name="Held B.W."/>
            <person name="Levasseur A."/>
            <person name="Lombard V."/>
            <person name="Morin E."/>
            <person name="Otillar R."/>
            <person name="Lindquist E.A."/>
            <person name="Sun H."/>
            <person name="LaButti K.M."/>
            <person name="Schmutz J."/>
            <person name="Jabbour D."/>
            <person name="Luo H."/>
            <person name="Baker S.E."/>
            <person name="Pisabarro A.G."/>
            <person name="Walton J.D."/>
            <person name="Blanchette R.A."/>
            <person name="Henrissat B."/>
            <person name="Martin F."/>
            <person name="Cullen D."/>
            <person name="Hibbett D.S."/>
            <person name="Grigoriev I.V."/>
        </authorList>
    </citation>
    <scope>NUCLEOTIDE SEQUENCE [LARGE SCALE GENOMIC DNA]</scope>
    <source>
        <strain evidence="2">CBS 339.88</strain>
    </source>
</reference>
<evidence type="ECO:0008006" key="3">
    <source>
        <dbReference type="Google" id="ProtNLM"/>
    </source>
</evidence>
<gene>
    <name evidence="1" type="ORF">GALMADRAFT_64778</name>
</gene>
<evidence type="ECO:0000313" key="2">
    <source>
        <dbReference type="Proteomes" id="UP000027222"/>
    </source>
</evidence>
<dbReference type="AlphaFoldDB" id="A0A067T4Z3"/>